<reference evidence="2" key="1">
    <citation type="submission" date="2021-10" db="EMBL/GenBank/DDBJ databases">
        <title>Anaerobic single-cell dispensing facilitates the cultivation of human gut bacteria.</title>
        <authorList>
            <person name="Afrizal A."/>
        </authorList>
    </citation>
    <scope>NUCLEOTIDE SEQUENCE</scope>
    <source>
        <strain evidence="2">CLA-AA-H274</strain>
    </source>
</reference>
<keyword evidence="1" id="KW-0812">Transmembrane</keyword>
<feature type="transmembrane region" description="Helical" evidence="1">
    <location>
        <begin position="53"/>
        <end position="73"/>
    </location>
</feature>
<accession>A0AAE3AN72</accession>
<dbReference type="Proteomes" id="UP001198962">
    <property type="component" value="Unassembled WGS sequence"/>
</dbReference>
<evidence type="ECO:0000313" key="2">
    <source>
        <dbReference type="EMBL" id="MCC2164789.1"/>
    </source>
</evidence>
<evidence type="ECO:0000313" key="3">
    <source>
        <dbReference type="Proteomes" id="UP001198962"/>
    </source>
</evidence>
<evidence type="ECO:0000256" key="1">
    <source>
        <dbReference type="SAM" id="Phobius"/>
    </source>
</evidence>
<organism evidence="2 3">
    <name type="scientific">Brotaphodocola catenula</name>
    <dbReference type="NCBI Taxonomy" id="2885361"/>
    <lineage>
        <taxon>Bacteria</taxon>
        <taxon>Bacillati</taxon>
        <taxon>Bacillota</taxon>
        <taxon>Clostridia</taxon>
        <taxon>Lachnospirales</taxon>
        <taxon>Lachnospiraceae</taxon>
        <taxon>Brotaphodocola</taxon>
    </lineage>
</organism>
<proteinExistence type="predicted"/>
<feature type="transmembrane region" description="Helical" evidence="1">
    <location>
        <begin position="20"/>
        <end position="41"/>
    </location>
</feature>
<keyword evidence="3" id="KW-1185">Reference proteome</keyword>
<sequence length="110" mass="11973">MRRKKYRISYIRRPLASRSIPATCFAVVALASTIVSLVLSVRAQGNGEANVSAWGFCGIAFTVVTLIYGITAFREKEKNYILAKIASIAGAILAVFWVCMLIVGILSLTM</sequence>
<dbReference type="AlphaFoldDB" id="A0AAE3AN72"/>
<name>A0AAE3AN72_9FIRM</name>
<dbReference type="EMBL" id="JAJEPU010000019">
    <property type="protein sequence ID" value="MCC2164789.1"/>
    <property type="molecule type" value="Genomic_DNA"/>
</dbReference>
<feature type="transmembrane region" description="Helical" evidence="1">
    <location>
        <begin position="85"/>
        <end position="108"/>
    </location>
</feature>
<keyword evidence="1" id="KW-1133">Transmembrane helix</keyword>
<comment type="caution">
    <text evidence="2">The sequence shown here is derived from an EMBL/GenBank/DDBJ whole genome shotgun (WGS) entry which is preliminary data.</text>
</comment>
<gene>
    <name evidence="2" type="ORF">LKD32_07830</name>
</gene>
<keyword evidence="1" id="KW-0472">Membrane</keyword>
<dbReference type="RefSeq" id="WP_177977578.1">
    <property type="nucleotide sequence ID" value="NZ_JAJEPU010000019.1"/>
</dbReference>
<protein>
    <submittedName>
        <fullName evidence="2">Calcium:proton exchanger</fullName>
    </submittedName>
</protein>